<dbReference type="Proteomes" id="UP000188246">
    <property type="component" value="Chromosome"/>
</dbReference>
<dbReference type="PANTHER" id="PTHR42781:SF8">
    <property type="entry name" value="BICARBONATE TRANSPORT ATP-BINDING PROTEIN CMPC"/>
    <property type="match status" value="1"/>
</dbReference>
<dbReference type="InterPro" id="IPR017871">
    <property type="entry name" value="ABC_transporter-like_CS"/>
</dbReference>
<dbReference type="RefSeq" id="WP_077276792.1">
    <property type="nucleotide sequence ID" value="NZ_CP019609.1"/>
</dbReference>
<dbReference type="InterPro" id="IPR003439">
    <property type="entry name" value="ABC_transporter-like_ATP-bd"/>
</dbReference>
<evidence type="ECO:0000313" key="6">
    <source>
        <dbReference type="Proteomes" id="UP000188246"/>
    </source>
</evidence>
<dbReference type="InterPro" id="IPR050093">
    <property type="entry name" value="ABC_SmlMolc_Importer"/>
</dbReference>
<dbReference type="SMART" id="SM00382">
    <property type="entry name" value="AAA"/>
    <property type="match status" value="1"/>
</dbReference>
<dbReference type="GO" id="GO:0016887">
    <property type="term" value="F:ATP hydrolysis activity"/>
    <property type="evidence" value="ECO:0007669"/>
    <property type="project" value="InterPro"/>
</dbReference>
<dbReference type="Gene3D" id="3.40.50.300">
    <property type="entry name" value="P-loop containing nucleotide triphosphate hydrolases"/>
    <property type="match status" value="1"/>
</dbReference>
<dbReference type="InterPro" id="IPR027417">
    <property type="entry name" value="P-loop_NTPase"/>
</dbReference>
<protein>
    <submittedName>
        <fullName evidence="5">ABC transporter ATP-binding protein</fullName>
    </submittedName>
</protein>
<keyword evidence="1" id="KW-0813">Transport</keyword>
<dbReference type="SUPFAM" id="SSF52540">
    <property type="entry name" value="P-loop containing nucleoside triphosphate hydrolases"/>
    <property type="match status" value="1"/>
</dbReference>
<dbReference type="AlphaFoldDB" id="A0A1Q2D8K7"/>
<dbReference type="PROSITE" id="PS00211">
    <property type="entry name" value="ABC_TRANSPORTER_1"/>
    <property type="match status" value="1"/>
</dbReference>
<gene>
    <name evidence="5" type="ORF">BW732_11130</name>
</gene>
<dbReference type="KEGG" id="vpi:BW732_11130"/>
<dbReference type="InterPro" id="IPR003593">
    <property type="entry name" value="AAA+_ATPase"/>
</dbReference>
<organism evidence="5 6">
    <name type="scientific">Vagococcus penaei</name>
    <dbReference type="NCBI Taxonomy" id="633807"/>
    <lineage>
        <taxon>Bacteria</taxon>
        <taxon>Bacillati</taxon>
        <taxon>Bacillota</taxon>
        <taxon>Bacilli</taxon>
        <taxon>Lactobacillales</taxon>
        <taxon>Enterococcaceae</taxon>
        <taxon>Vagococcus</taxon>
    </lineage>
</organism>
<dbReference type="STRING" id="633807.BW732_11130"/>
<evidence type="ECO:0000256" key="2">
    <source>
        <dbReference type="ARBA" id="ARBA00022741"/>
    </source>
</evidence>
<dbReference type="EMBL" id="CP019609">
    <property type="protein sequence ID" value="AQP54706.1"/>
    <property type="molecule type" value="Genomic_DNA"/>
</dbReference>
<dbReference type="Pfam" id="PF00005">
    <property type="entry name" value="ABC_tran"/>
    <property type="match status" value="1"/>
</dbReference>
<proteinExistence type="predicted"/>
<dbReference type="PROSITE" id="PS50893">
    <property type="entry name" value="ABC_TRANSPORTER_2"/>
    <property type="match status" value="1"/>
</dbReference>
<evidence type="ECO:0000256" key="1">
    <source>
        <dbReference type="ARBA" id="ARBA00022448"/>
    </source>
</evidence>
<evidence type="ECO:0000256" key="3">
    <source>
        <dbReference type="ARBA" id="ARBA00022840"/>
    </source>
</evidence>
<accession>A0A1Q2D8K7</accession>
<sequence length="240" mass="27420">MTQLEIKDLSIQFSENWIFKHLSVTVNQGEFVSILGPSGCGKSTLLNVLSGILIADKGQFFVNQQKIVGINDCFAYMPQEDLLFDWKTVKENITLYQTIHKEPIDNALITHYLTIFGLETTVNRYPDELSGGMRQRVALLRTVLANRDILLLDEPFGALDVITRQHLQDWLKKIAKTLNKTIILVTHDIDEALYLSDRILILSDKPSHFVADIDLTAEIQTREWLANQGARRHSIFQQLK</sequence>
<reference evidence="5 6" key="1">
    <citation type="journal article" date="2010" name="Int. J. Syst. Evol. Microbiol.">
        <title>Vagococcus penaei sp. nov., isolated from spoilage microbiota of cooked shrimp (Penaeus vannamei).</title>
        <authorList>
            <person name="Jaffres E."/>
            <person name="Prevost H."/>
            <person name="Rossero A."/>
            <person name="Joffraud J.J."/>
            <person name="Dousset X."/>
        </authorList>
    </citation>
    <scope>NUCLEOTIDE SEQUENCE [LARGE SCALE GENOMIC DNA]</scope>
    <source>
        <strain evidence="5 6">CD276</strain>
    </source>
</reference>
<evidence type="ECO:0000259" key="4">
    <source>
        <dbReference type="PROSITE" id="PS50893"/>
    </source>
</evidence>
<feature type="domain" description="ABC transporter" evidence="4">
    <location>
        <begin position="4"/>
        <end position="229"/>
    </location>
</feature>
<dbReference type="GO" id="GO:0005524">
    <property type="term" value="F:ATP binding"/>
    <property type="evidence" value="ECO:0007669"/>
    <property type="project" value="UniProtKB-KW"/>
</dbReference>
<name>A0A1Q2D8K7_9ENTE</name>
<dbReference type="PANTHER" id="PTHR42781">
    <property type="entry name" value="SPERMIDINE/PUTRESCINE IMPORT ATP-BINDING PROTEIN POTA"/>
    <property type="match status" value="1"/>
</dbReference>
<keyword evidence="2" id="KW-0547">Nucleotide-binding</keyword>
<keyword evidence="6" id="KW-1185">Reference proteome</keyword>
<evidence type="ECO:0000313" key="5">
    <source>
        <dbReference type="EMBL" id="AQP54706.1"/>
    </source>
</evidence>
<keyword evidence="3 5" id="KW-0067">ATP-binding</keyword>